<dbReference type="Proteomes" id="UP000469545">
    <property type="component" value="Unassembled WGS sequence"/>
</dbReference>
<keyword evidence="2" id="KW-1185">Reference proteome</keyword>
<comment type="caution">
    <text evidence="1">The sequence shown here is derived from an EMBL/GenBank/DDBJ whole genome shotgun (WGS) entry which is preliminary data.</text>
</comment>
<dbReference type="SUPFAM" id="SSF51735">
    <property type="entry name" value="NAD(P)-binding Rossmann-fold domains"/>
    <property type="match status" value="1"/>
</dbReference>
<protein>
    <submittedName>
        <fullName evidence="1">Short-chain dehydrogenase</fullName>
    </submittedName>
</protein>
<reference evidence="1 2" key="1">
    <citation type="submission" date="2020-01" db="EMBL/GenBank/DDBJ databases">
        <title>Insect and environment-associated Actinomycetes.</title>
        <authorList>
            <person name="Currrie C."/>
            <person name="Chevrette M."/>
            <person name="Carlson C."/>
            <person name="Stubbendieck R."/>
            <person name="Wendt-Pienkowski E."/>
        </authorList>
    </citation>
    <scope>NUCLEOTIDE SEQUENCE [LARGE SCALE GENOMIC DNA]</scope>
    <source>
        <strain evidence="1 2">SID14172</strain>
    </source>
</reference>
<evidence type="ECO:0000313" key="2">
    <source>
        <dbReference type="Proteomes" id="UP000469545"/>
    </source>
</evidence>
<gene>
    <name evidence="1" type="ORF">G3I46_35050</name>
</gene>
<dbReference type="AlphaFoldDB" id="A0A6N9UVL6"/>
<organism evidence="1 2">
    <name type="scientific">Streptomyces coelicoflavus</name>
    <dbReference type="NCBI Taxonomy" id="285562"/>
    <lineage>
        <taxon>Bacteria</taxon>
        <taxon>Bacillati</taxon>
        <taxon>Actinomycetota</taxon>
        <taxon>Actinomycetes</taxon>
        <taxon>Kitasatosporales</taxon>
        <taxon>Streptomycetaceae</taxon>
        <taxon>Streptomyces</taxon>
    </lineage>
</organism>
<dbReference type="Gene3D" id="3.40.50.720">
    <property type="entry name" value="NAD(P)-binding Rossmann-like Domain"/>
    <property type="match status" value="1"/>
</dbReference>
<accession>A0A6N9UVL6</accession>
<sequence length="60" mass="5735">MSRNVVVTGSGSGIGAALTALLRARGDRVIGVDLSGGEIDADLSTPRGRAAAAAAAAEAA</sequence>
<evidence type="ECO:0000313" key="1">
    <source>
        <dbReference type="EMBL" id="NEB21658.1"/>
    </source>
</evidence>
<proteinExistence type="predicted"/>
<dbReference type="EMBL" id="JAAGMB010000812">
    <property type="protein sequence ID" value="NEB21658.1"/>
    <property type="molecule type" value="Genomic_DNA"/>
</dbReference>
<feature type="non-terminal residue" evidence="1">
    <location>
        <position position="60"/>
    </location>
</feature>
<dbReference type="InterPro" id="IPR036291">
    <property type="entry name" value="NAD(P)-bd_dom_sf"/>
</dbReference>
<name>A0A6N9UVL6_9ACTN</name>